<evidence type="ECO:0008006" key="6">
    <source>
        <dbReference type="Google" id="ProtNLM"/>
    </source>
</evidence>
<dbReference type="GO" id="GO:0031390">
    <property type="term" value="C:Ctf18 RFC-like complex"/>
    <property type="evidence" value="ECO:0007669"/>
    <property type="project" value="InterPro"/>
</dbReference>
<comment type="similarity">
    <text evidence="1">Belongs to the DCC1 family.</text>
</comment>
<dbReference type="Proteomes" id="UP000664534">
    <property type="component" value="Unassembled WGS sequence"/>
</dbReference>
<dbReference type="GO" id="GO:0000775">
    <property type="term" value="C:chromosome, centromeric region"/>
    <property type="evidence" value="ECO:0007669"/>
    <property type="project" value="TreeGrafter"/>
</dbReference>
<evidence type="ECO:0000313" key="5">
    <source>
        <dbReference type="Proteomes" id="UP000664534"/>
    </source>
</evidence>
<dbReference type="PANTHER" id="PTHR13395:SF6">
    <property type="entry name" value="SISTER CHROMATID COHESION PROTEIN DCC1"/>
    <property type="match status" value="1"/>
</dbReference>
<evidence type="ECO:0000313" key="4">
    <source>
        <dbReference type="EMBL" id="CAF9917969.1"/>
    </source>
</evidence>
<dbReference type="AlphaFoldDB" id="A0A8H3F6M5"/>
<proteinExistence type="inferred from homology"/>
<gene>
    <name evidence="4" type="ORF">IMSHALPRED_003798</name>
</gene>
<sequence length="360" mass="39862">MSTQDDSGIPFQINREQEHFRLLELPPSLLSLIASKDPPNLWLKSAESSSANVDSKQPGPSAVLCTDEHTYQLRQVQSSNSVFILQPSESRCGDDEISTHSLSAIAQCTATLELIPSDPTSSSAMVIQLLKKSLPPYKGIDTDVGSGTNTTFSTKYKDKKAISQDAPFSSKEFDKVWTQLCVFEVLGRAWLPTPSSLAMIWKSILSVATVRGVNLEKKFHFKSLAEMVGGDGYPWALFIAVMLRLASDTDYLKDNYATLSRDKTVQWVGIVCLERAGGSDTEGISQSDFLAQWYDLLPEGWRKHASMDLLKARYSHSNPSKEDTVFGGDVYDPTSLENLPPANTGRKLGKWHEKFKSGRK</sequence>
<feature type="region of interest" description="Disordered" evidence="3">
    <location>
        <begin position="337"/>
        <end position="360"/>
    </location>
</feature>
<accession>A0A8H3F6M5</accession>
<name>A0A8H3F6M5_9LECA</name>
<dbReference type="GO" id="GO:0034088">
    <property type="term" value="P:maintenance of mitotic sister chromatid cohesion"/>
    <property type="evidence" value="ECO:0007669"/>
    <property type="project" value="TreeGrafter"/>
</dbReference>
<evidence type="ECO:0000256" key="2">
    <source>
        <dbReference type="ARBA" id="ARBA00022705"/>
    </source>
</evidence>
<dbReference type="GO" id="GO:0006260">
    <property type="term" value="P:DNA replication"/>
    <property type="evidence" value="ECO:0007669"/>
    <property type="project" value="UniProtKB-KW"/>
</dbReference>
<evidence type="ECO:0000256" key="1">
    <source>
        <dbReference type="ARBA" id="ARBA00007017"/>
    </source>
</evidence>
<keyword evidence="2" id="KW-0235">DNA replication</keyword>
<feature type="compositionally biased region" description="Basic and acidic residues" evidence="3">
    <location>
        <begin position="350"/>
        <end position="360"/>
    </location>
</feature>
<dbReference type="PANTHER" id="PTHR13395">
    <property type="entry name" value="SISTER CHROMATID COHESION PROTEIN DCC1-RELATED"/>
    <property type="match status" value="1"/>
</dbReference>
<dbReference type="InterPro" id="IPR019128">
    <property type="entry name" value="Dcc1"/>
</dbReference>
<organism evidence="4 5">
    <name type="scientific">Imshaugia aleurites</name>
    <dbReference type="NCBI Taxonomy" id="172621"/>
    <lineage>
        <taxon>Eukaryota</taxon>
        <taxon>Fungi</taxon>
        <taxon>Dikarya</taxon>
        <taxon>Ascomycota</taxon>
        <taxon>Pezizomycotina</taxon>
        <taxon>Lecanoromycetes</taxon>
        <taxon>OSLEUM clade</taxon>
        <taxon>Lecanoromycetidae</taxon>
        <taxon>Lecanorales</taxon>
        <taxon>Lecanorineae</taxon>
        <taxon>Parmeliaceae</taxon>
        <taxon>Imshaugia</taxon>
    </lineage>
</organism>
<protein>
    <recommendedName>
        <fullName evidence="6">Sister chromatid cohesion protein Dcc1</fullName>
    </recommendedName>
</protein>
<dbReference type="EMBL" id="CAJPDT010000019">
    <property type="protein sequence ID" value="CAF9917969.1"/>
    <property type="molecule type" value="Genomic_DNA"/>
</dbReference>
<dbReference type="Pfam" id="PF09724">
    <property type="entry name" value="Dcc1"/>
    <property type="match status" value="1"/>
</dbReference>
<comment type="caution">
    <text evidence="4">The sequence shown here is derived from an EMBL/GenBank/DDBJ whole genome shotgun (WGS) entry which is preliminary data.</text>
</comment>
<keyword evidence="5" id="KW-1185">Reference proteome</keyword>
<dbReference type="OrthoDB" id="5199543at2759"/>
<dbReference type="GO" id="GO:0000785">
    <property type="term" value="C:chromatin"/>
    <property type="evidence" value="ECO:0007669"/>
    <property type="project" value="TreeGrafter"/>
</dbReference>
<reference evidence="4" key="1">
    <citation type="submission" date="2021-03" db="EMBL/GenBank/DDBJ databases">
        <authorList>
            <person name="Tagirdzhanova G."/>
        </authorList>
    </citation>
    <scope>NUCLEOTIDE SEQUENCE</scope>
</reference>
<evidence type="ECO:0000256" key="3">
    <source>
        <dbReference type="SAM" id="MobiDB-lite"/>
    </source>
</evidence>